<proteinExistence type="predicted"/>
<dbReference type="AlphaFoldDB" id="A0AAE3GIN9"/>
<keyword evidence="2" id="KW-1185">Reference proteome</keyword>
<organism evidence="1 2">
    <name type="scientific">Goodfellowiella coeruleoviolacea</name>
    <dbReference type="NCBI Taxonomy" id="334858"/>
    <lineage>
        <taxon>Bacteria</taxon>
        <taxon>Bacillati</taxon>
        <taxon>Actinomycetota</taxon>
        <taxon>Actinomycetes</taxon>
        <taxon>Pseudonocardiales</taxon>
        <taxon>Pseudonocardiaceae</taxon>
        <taxon>Goodfellowiella</taxon>
    </lineage>
</organism>
<dbReference type="RefSeq" id="WP_253773152.1">
    <property type="nucleotide sequence ID" value="NZ_JAMTCK010000008.1"/>
</dbReference>
<dbReference type="Proteomes" id="UP001206128">
    <property type="component" value="Unassembled WGS sequence"/>
</dbReference>
<evidence type="ECO:0000313" key="1">
    <source>
        <dbReference type="EMBL" id="MCP2166858.1"/>
    </source>
</evidence>
<dbReference type="EMBL" id="JAMTCK010000008">
    <property type="protein sequence ID" value="MCP2166858.1"/>
    <property type="molecule type" value="Genomic_DNA"/>
</dbReference>
<comment type="caution">
    <text evidence="1">The sequence shown here is derived from an EMBL/GenBank/DDBJ whole genome shotgun (WGS) entry which is preliminary data.</text>
</comment>
<protein>
    <submittedName>
        <fullName evidence="1">Uncharacterized protein</fullName>
    </submittedName>
</protein>
<gene>
    <name evidence="1" type="ORF">LX83_003730</name>
</gene>
<reference evidence="1" key="1">
    <citation type="submission" date="2022-06" db="EMBL/GenBank/DDBJ databases">
        <title>Genomic Encyclopedia of Archaeal and Bacterial Type Strains, Phase II (KMG-II): from individual species to whole genera.</title>
        <authorList>
            <person name="Goeker M."/>
        </authorList>
    </citation>
    <scope>NUCLEOTIDE SEQUENCE</scope>
    <source>
        <strain evidence="1">DSM 43935</strain>
    </source>
</reference>
<sequence length="76" mass="8214">MTQSIADYVWVRDDRNGAEHAVLKTEAAGDSEGYIDTACTRVLIKVQSTALASPTGRQCPYCLSAIGPKVGDAKWR</sequence>
<accession>A0AAE3GIN9</accession>
<evidence type="ECO:0000313" key="2">
    <source>
        <dbReference type="Proteomes" id="UP001206128"/>
    </source>
</evidence>
<name>A0AAE3GIN9_9PSEU</name>